<dbReference type="Proteomes" id="UP000823561">
    <property type="component" value="Chromosome 16"/>
</dbReference>
<name>A0AAV6G2S0_9TELE</name>
<keyword evidence="2" id="KW-1185">Reference proteome</keyword>
<organism evidence="1 2">
    <name type="scientific">Alosa alosa</name>
    <name type="common">allis shad</name>
    <dbReference type="NCBI Taxonomy" id="278164"/>
    <lineage>
        <taxon>Eukaryota</taxon>
        <taxon>Metazoa</taxon>
        <taxon>Chordata</taxon>
        <taxon>Craniata</taxon>
        <taxon>Vertebrata</taxon>
        <taxon>Euteleostomi</taxon>
        <taxon>Actinopterygii</taxon>
        <taxon>Neopterygii</taxon>
        <taxon>Teleostei</taxon>
        <taxon>Clupei</taxon>
        <taxon>Clupeiformes</taxon>
        <taxon>Clupeoidei</taxon>
        <taxon>Clupeidae</taxon>
        <taxon>Alosa</taxon>
    </lineage>
</organism>
<gene>
    <name evidence="1" type="ORF">AALO_G00209390</name>
</gene>
<evidence type="ECO:0000313" key="2">
    <source>
        <dbReference type="Proteomes" id="UP000823561"/>
    </source>
</evidence>
<dbReference type="AlphaFoldDB" id="A0AAV6G2S0"/>
<reference evidence="1" key="1">
    <citation type="submission" date="2020-10" db="EMBL/GenBank/DDBJ databases">
        <title>Chromosome-scale genome assembly of the Allis shad, Alosa alosa.</title>
        <authorList>
            <person name="Margot Z."/>
            <person name="Christophe K."/>
            <person name="Cabau C."/>
            <person name="Louis A."/>
            <person name="Berthelot C."/>
            <person name="Parey E."/>
            <person name="Roest Crollius H."/>
            <person name="Montfort J."/>
            <person name="Robinson-Rechavi M."/>
            <person name="Bucao C."/>
            <person name="Bouchez O."/>
            <person name="Gislard M."/>
            <person name="Lluch J."/>
            <person name="Milhes M."/>
            <person name="Lampietro C."/>
            <person name="Lopez Roques C."/>
            <person name="Donnadieu C."/>
            <person name="Braasch I."/>
            <person name="Desvignes T."/>
            <person name="Postlethwait J."/>
            <person name="Bobe J."/>
            <person name="Guiguen Y."/>
        </authorList>
    </citation>
    <scope>NUCLEOTIDE SEQUENCE</scope>
    <source>
        <strain evidence="1">M-15738</strain>
        <tissue evidence="1">Blood</tissue>
    </source>
</reference>
<evidence type="ECO:0000313" key="1">
    <source>
        <dbReference type="EMBL" id="KAG5268201.1"/>
    </source>
</evidence>
<comment type="caution">
    <text evidence="1">The sequence shown here is derived from an EMBL/GenBank/DDBJ whole genome shotgun (WGS) entry which is preliminary data.</text>
</comment>
<sequence length="103" mass="11568">MRIKNQSIEEKRDTVIRSLIVYLGEKVEDLFEDCQEDCRSDARQHVLKILVVHGAEDPADVAIVVEGKMIEGCGCTKQKPRRIAYGTHLCPQPCISASTSIHF</sequence>
<accession>A0AAV6G2S0</accession>
<protein>
    <submittedName>
        <fullName evidence="1">Uncharacterized protein</fullName>
    </submittedName>
</protein>
<proteinExistence type="predicted"/>
<dbReference type="EMBL" id="JADWDJ010000016">
    <property type="protein sequence ID" value="KAG5268201.1"/>
    <property type="molecule type" value="Genomic_DNA"/>
</dbReference>